<dbReference type="InterPro" id="IPR021765">
    <property type="entry name" value="UstYa-like"/>
</dbReference>
<dbReference type="GO" id="GO:0043386">
    <property type="term" value="P:mycotoxin biosynthetic process"/>
    <property type="evidence" value="ECO:0007669"/>
    <property type="project" value="InterPro"/>
</dbReference>
<dbReference type="Pfam" id="PF11807">
    <property type="entry name" value="UstYa"/>
    <property type="match status" value="1"/>
</dbReference>
<dbReference type="PANTHER" id="PTHR33365:SF4">
    <property type="entry name" value="CYCLOCHLOROTINE BIOSYNTHESIS PROTEIN O"/>
    <property type="match status" value="1"/>
</dbReference>
<evidence type="ECO:0000256" key="2">
    <source>
        <dbReference type="ARBA" id="ARBA00035112"/>
    </source>
</evidence>
<dbReference type="PANTHER" id="PTHR33365">
    <property type="entry name" value="YALI0B05434P"/>
    <property type="match status" value="1"/>
</dbReference>
<comment type="similarity">
    <text evidence="2">Belongs to the ustYa family.</text>
</comment>
<sequence>MWTPASEAVEYIGALHFRAALFNYTEYMGYPTADGRTDELWSNLYNFGISKITKEQAAKLHTPTLAIPDTEDYLIELDVWHELHCLNDLRKVLYPEVYGGLQEVTWPNGTINRETDAFRHWDHCIDSLRQTIMCHADVAPIPFHVNVPVNKGIFPRLATTHTCRNFERIQQWARDHWAGEWDFKLNPDKAAEIIAASGFDNAPEEDIEFLWRDFPENKFFKHWRENFVN</sequence>
<evidence type="ECO:0000313" key="4">
    <source>
        <dbReference type="Proteomes" id="UP001251528"/>
    </source>
</evidence>
<dbReference type="Proteomes" id="UP001251528">
    <property type="component" value="Unassembled WGS sequence"/>
</dbReference>
<keyword evidence="4" id="KW-1185">Reference proteome</keyword>
<gene>
    <name evidence="3" type="ORF">QQS21_003933</name>
</gene>
<name>A0AAJ0G1Y8_9HYPO</name>
<dbReference type="EMBL" id="JASWJB010000054">
    <property type="protein sequence ID" value="KAK2603898.1"/>
    <property type="molecule type" value="Genomic_DNA"/>
</dbReference>
<evidence type="ECO:0000313" key="3">
    <source>
        <dbReference type="EMBL" id="KAK2603898.1"/>
    </source>
</evidence>
<comment type="caution">
    <text evidence="3">The sequence shown here is derived from an EMBL/GenBank/DDBJ whole genome shotgun (WGS) entry which is preliminary data.</text>
</comment>
<reference evidence="3" key="1">
    <citation type="submission" date="2023-06" db="EMBL/GenBank/DDBJ databases">
        <title>Conoideocrella luteorostrata (Hypocreales: Clavicipitaceae), a potential biocontrol fungus for elongate hemlock scale in United States Christmas tree production areas.</title>
        <authorList>
            <person name="Barrett H."/>
            <person name="Lovett B."/>
            <person name="Macias A.M."/>
            <person name="Stajich J.E."/>
            <person name="Kasson M.T."/>
        </authorList>
    </citation>
    <scope>NUCLEOTIDE SEQUENCE</scope>
    <source>
        <strain evidence="3">ARSEF 14590</strain>
    </source>
</reference>
<evidence type="ECO:0000256" key="1">
    <source>
        <dbReference type="ARBA" id="ARBA00004685"/>
    </source>
</evidence>
<proteinExistence type="inferred from homology"/>
<organism evidence="3 4">
    <name type="scientific">Conoideocrella luteorostrata</name>
    <dbReference type="NCBI Taxonomy" id="1105319"/>
    <lineage>
        <taxon>Eukaryota</taxon>
        <taxon>Fungi</taxon>
        <taxon>Dikarya</taxon>
        <taxon>Ascomycota</taxon>
        <taxon>Pezizomycotina</taxon>
        <taxon>Sordariomycetes</taxon>
        <taxon>Hypocreomycetidae</taxon>
        <taxon>Hypocreales</taxon>
        <taxon>Clavicipitaceae</taxon>
        <taxon>Conoideocrella</taxon>
    </lineage>
</organism>
<protein>
    <submittedName>
        <fullName evidence="3">Uncharacterized protein</fullName>
    </submittedName>
</protein>
<dbReference type="AlphaFoldDB" id="A0AAJ0G1Y8"/>
<accession>A0AAJ0G1Y8</accession>
<comment type="pathway">
    <text evidence="1">Mycotoxin biosynthesis.</text>
</comment>